<evidence type="ECO:0000256" key="1">
    <source>
        <dbReference type="SAM" id="MobiDB-lite"/>
    </source>
</evidence>
<comment type="caution">
    <text evidence="2">The sequence shown here is derived from an EMBL/GenBank/DDBJ whole genome shotgun (WGS) entry which is preliminary data.</text>
</comment>
<feature type="compositionally biased region" description="Basic and acidic residues" evidence="1">
    <location>
        <begin position="7"/>
        <end position="24"/>
    </location>
</feature>
<name>A0A5B7IFL0_PORTR</name>
<organism evidence="2 3">
    <name type="scientific">Portunus trituberculatus</name>
    <name type="common">Swimming crab</name>
    <name type="synonym">Neptunus trituberculatus</name>
    <dbReference type="NCBI Taxonomy" id="210409"/>
    <lineage>
        <taxon>Eukaryota</taxon>
        <taxon>Metazoa</taxon>
        <taxon>Ecdysozoa</taxon>
        <taxon>Arthropoda</taxon>
        <taxon>Crustacea</taxon>
        <taxon>Multicrustacea</taxon>
        <taxon>Malacostraca</taxon>
        <taxon>Eumalacostraca</taxon>
        <taxon>Eucarida</taxon>
        <taxon>Decapoda</taxon>
        <taxon>Pleocyemata</taxon>
        <taxon>Brachyura</taxon>
        <taxon>Eubrachyura</taxon>
        <taxon>Portunoidea</taxon>
        <taxon>Portunidae</taxon>
        <taxon>Portuninae</taxon>
        <taxon>Portunus</taxon>
    </lineage>
</organism>
<evidence type="ECO:0000313" key="3">
    <source>
        <dbReference type="Proteomes" id="UP000324222"/>
    </source>
</evidence>
<feature type="compositionally biased region" description="Low complexity" evidence="1">
    <location>
        <begin position="77"/>
        <end position="89"/>
    </location>
</feature>
<reference evidence="2 3" key="1">
    <citation type="submission" date="2019-05" db="EMBL/GenBank/DDBJ databases">
        <title>Another draft genome of Portunus trituberculatus and its Hox gene families provides insights of decapod evolution.</title>
        <authorList>
            <person name="Jeong J.-H."/>
            <person name="Song I."/>
            <person name="Kim S."/>
            <person name="Choi T."/>
            <person name="Kim D."/>
            <person name="Ryu S."/>
            <person name="Kim W."/>
        </authorList>
    </citation>
    <scope>NUCLEOTIDE SEQUENCE [LARGE SCALE GENOMIC DNA]</scope>
    <source>
        <tissue evidence="2">Muscle</tissue>
    </source>
</reference>
<keyword evidence="3" id="KW-1185">Reference proteome</keyword>
<accession>A0A5B7IFL0</accession>
<gene>
    <name evidence="2" type="ORF">E2C01_078899</name>
</gene>
<proteinExistence type="predicted"/>
<feature type="region of interest" description="Disordered" evidence="1">
    <location>
        <begin position="1"/>
        <end position="37"/>
    </location>
</feature>
<dbReference type="AlphaFoldDB" id="A0A5B7IFL0"/>
<dbReference type="Proteomes" id="UP000324222">
    <property type="component" value="Unassembled WGS sequence"/>
</dbReference>
<dbReference type="EMBL" id="VSRR010064629">
    <property type="protein sequence ID" value="MPC84171.1"/>
    <property type="molecule type" value="Genomic_DNA"/>
</dbReference>
<protein>
    <submittedName>
        <fullName evidence="2">Uncharacterized protein</fullName>
    </submittedName>
</protein>
<feature type="region of interest" description="Disordered" evidence="1">
    <location>
        <begin position="77"/>
        <end position="96"/>
    </location>
</feature>
<evidence type="ECO:0000313" key="2">
    <source>
        <dbReference type="EMBL" id="MPC84171.1"/>
    </source>
</evidence>
<sequence length="96" mass="10180">MTESAEEERRKIERDWEGRGEERSGGGGRGYAKVGSKGQLLEARAEASLESSGSTISAGLFLRAERRVSAAAALGRLPLTPTPPTCRLLHGGSRQG</sequence>